<keyword evidence="8" id="KW-1185">Reference proteome</keyword>
<dbReference type="OrthoDB" id="9772960at2"/>
<keyword evidence="3 7" id="KW-0489">Methyltransferase</keyword>
<sequence length="252" mass="26661">MSGWLRILGLGPGNPAWITPETTALLAEATDVIGYAPYLARLRLRLGQIAHGSDNRVEIDRARLALAMAAAGQRVAVVSGGDPGIFAMAAAVFEALEAGPLAWRAIDIAVHPGVSAMQAAAARLGAPLGHDFCVISLSDNLKPWTILEKRLDAVAAGDFVLALYNPASKARPDRLHQAFARLRTLKARETPVAFARAIGRADESLFITTLAEADAARADMATLVLIGSSETRWIATPGGGWLYTPRTYGAGR</sequence>
<name>A0A255XIG3_9PROT</name>
<comment type="caution">
    <text evidence="7">The sequence shown here is derived from an EMBL/GenBank/DDBJ whole genome shotgun (WGS) entry which is preliminary data.</text>
</comment>
<dbReference type="PANTHER" id="PTHR47036:SF1">
    <property type="entry name" value="COBALT-FACTOR III C(17)-METHYLTRANSFERASE-RELATED"/>
    <property type="match status" value="1"/>
</dbReference>
<dbReference type="InterPro" id="IPR006363">
    <property type="entry name" value="Cbl_synth_CobJ/CibH_dom"/>
</dbReference>
<dbReference type="Gene3D" id="3.30.950.10">
    <property type="entry name" value="Methyltransferase, Cobalt-precorrin-4 Transmethylase, Domain 2"/>
    <property type="match status" value="1"/>
</dbReference>
<evidence type="ECO:0000313" key="8">
    <source>
        <dbReference type="Proteomes" id="UP000216361"/>
    </source>
</evidence>
<dbReference type="InterPro" id="IPR051810">
    <property type="entry name" value="Precorrin_MeTrfase"/>
</dbReference>
<evidence type="ECO:0000256" key="2">
    <source>
        <dbReference type="ARBA" id="ARBA00022573"/>
    </source>
</evidence>
<dbReference type="UniPathway" id="UPA00148"/>
<keyword evidence="4 7" id="KW-0808">Transferase</keyword>
<dbReference type="InterPro" id="IPR014777">
    <property type="entry name" value="4pyrrole_Mease_sub1"/>
</dbReference>
<dbReference type="CDD" id="cd11646">
    <property type="entry name" value="Precorrin_3B_C17_MT"/>
    <property type="match status" value="1"/>
</dbReference>
<reference evidence="7 8" key="1">
    <citation type="submission" date="2017-07" db="EMBL/GenBank/DDBJ databases">
        <title>Elstera cyanobacteriorum sp. nov., a novel bacterium isolated from cyanobacterial aggregates in a eutrophic lake.</title>
        <authorList>
            <person name="Cai H."/>
        </authorList>
    </citation>
    <scope>NUCLEOTIDE SEQUENCE [LARGE SCALE GENOMIC DNA]</scope>
    <source>
        <strain evidence="7 8">TH019</strain>
    </source>
</reference>
<evidence type="ECO:0000256" key="4">
    <source>
        <dbReference type="ARBA" id="ARBA00022679"/>
    </source>
</evidence>
<evidence type="ECO:0000256" key="5">
    <source>
        <dbReference type="ARBA" id="ARBA00022691"/>
    </source>
</evidence>
<proteinExistence type="predicted"/>
<evidence type="ECO:0000313" key="7">
    <source>
        <dbReference type="EMBL" id="OYQ16681.1"/>
    </source>
</evidence>
<comment type="pathway">
    <text evidence="1">Cofactor biosynthesis; adenosylcobalamin biosynthesis.</text>
</comment>
<dbReference type="NCBIfam" id="TIGR01466">
    <property type="entry name" value="cobJ_cbiH"/>
    <property type="match status" value="1"/>
</dbReference>
<dbReference type="EMBL" id="NOXS01000035">
    <property type="protein sequence ID" value="OYQ16681.1"/>
    <property type="molecule type" value="Genomic_DNA"/>
</dbReference>
<evidence type="ECO:0000256" key="1">
    <source>
        <dbReference type="ARBA" id="ARBA00004953"/>
    </source>
</evidence>
<dbReference type="GO" id="GO:0032259">
    <property type="term" value="P:methylation"/>
    <property type="evidence" value="ECO:0007669"/>
    <property type="project" value="UniProtKB-KW"/>
</dbReference>
<dbReference type="SUPFAM" id="SSF53790">
    <property type="entry name" value="Tetrapyrrole methylase"/>
    <property type="match status" value="1"/>
</dbReference>
<dbReference type="PANTHER" id="PTHR47036">
    <property type="entry name" value="COBALT-FACTOR III C(17)-METHYLTRANSFERASE-RELATED"/>
    <property type="match status" value="1"/>
</dbReference>
<feature type="domain" description="Tetrapyrrole methylase" evidence="6">
    <location>
        <begin position="7"/>
        <end position="213"/>
    </location>
</feature>
<dbReference type="AlphaFoldDB" id="A0A255XIG3"/>
<protein>
    <submittedName>
        <fullName evidence="7">Precorrin-3B C(17)-methyltransferase</fullName>
    </submittedName>
</protein>
<keyword evidence="2" id="KW-0169">Cobalamin biosynthesis</keyword>
<organism evidence="7 8">
    <name type="scientific">Elstera cyanobacteriorum</name>
    <dbReference type="NCBI Taxonomy" id="2022747"/>
    <lineage>
        <taxon>Bacteria</taxon>
        <taxon>Pseudomonadati</taxon>
        <taxon>Pseudomonadota</taxon>
        <taxon>Alphaproteobacteria</taxon>
        <taxon>Rhodospirillales</taxon>
        <taxon>Rhodospirillaceae</taxon>
        <taxon>Elstera</taxon>
    </lineage>
</organism>
<accession>A0A255XIG3</accession>
<dbReference type="InterPro" id="IPR000878">
    <property type="entry name" value="4pyrrol_Mease"/>
</dbReference>
<dbReference type="RefSeq" id="WP_094410318.1">
    <property type="nucleotide sequence ID" value="NZ_BMJZ01000003.1"/>
</dbReference>
<dbReference type="Proteomes" id="UP000216361">
    <property type="component" value="Unassembled WGS sequence"/>
</dbReference>
<dbReference type="InterPro" id="IPR035996">
    <property type="entry name" value="4pyrrol_Methylase_sf"/>
</dbReference>
<dbReference type="GO" id="GO:0008168">
    <property type="term" value="F:methyltransferase activity"/>
    <property type="evidence" value="ECO:0007669"/>
    <property type="project" value="UniProtKB-KW"/>
</dbReference>
<keyword evidence="5" id="KW-0949">S-adenosyl-L-methionine</keyword>
<gene>
    <name evidence="7" type="primary">cobJ</name>
    <name evidence="7" type="ORF">CHR90_16960</name>
</gene>
<dbReference type="GO" id="GO:0009236">
    <property type="term" value="P:cobalamin biosynthetic process"/>
    <property type="evidence" value="ECO:0007669"/>
    <property type="project" value="UniProtKB-UniPathway"/>
</dbReference>
<dbReference type="InterPro" id="IPR014776">
    <property type="entry name" value="4pyrrole_Mease_sub2"/>
</dbReference>
<evidence type="ECO:0000259" key="6">
    <source>
        <dbReference type="Pfam" id="PF00590"/>
    </source>
</evidence>
<evidence type="ECO:0000256" key="3">
    <source>
        <dbReference type="ARBA" id="ARBA00022603"/>
    </source>
</evidence>
<dbReference type="Gene3D" id="3.40.1010.10">
    <property type="entry name" value="Cobalt-precorrin-4 Transmethylase, Domain 1"/>
    <property type="match status" value="1"/>
</dbReference>
<dbReference type="Pfam" id="PF00590">
    <property type="entry name" value="TP_methylase"/>
    <property type="match status" value="1"/>
</dbReference>